<feature type="domain" description="MIP18 family-like" evidence="1">
    <location>
        <begin position="4"/>
        <end position="76"/>
    </location>
</feature>
<dbReference type="Proteomes" id="UP001183006">
    <property type="component" value="Chromosome"/>
</dbReference>
<dbReference type="PANTHER" id="PTHR42831:SF1">
    <property type="entry name" value="FE-S PROTEIN MATURATION AUXILIARY FACTOR YITW"/>
    <property type="match status" value="1"/>
</dbReference>
<dbReference type="GO" id="GO:0046872">
    <property type="term" value="F:metal ion binding"/>
    <property type="evidence" value="ECO:0007669"/>
    <property type="project" value="InterPro"/>
</dbReference>
<organism evidence="2 3">
    <name type="scientific">Methanolobus mangrovi</name>
    <dbReference type="NCBI Taxonomy" id="3072977"/>
    <lineage>
        <taxon>Archaea</taxon>
        <taxon>Methanobacteriati</taxon>
        <taxon>Methanobacteriota</taxon>
        <taxon>Stenosarchaea group</taxon>
        <taxon>Methanomicrobia</taxon>
        <taxon>Methanosarcinales</taxon>
        <taxon>Methanosarcinaceae</taxon>
        <taxon>Methanolobus</taxon>
    </lineage>
</organism>
<proteinExistence type="predicted"/>
<dbReference type="CDD" id="cd00371">
    <property type="entry name" value="HMA"/>
    <property type="match status" value="1"/>
</dbReference>
<dbReference type="Gene3D" id="3.30.300.130">
    <property type="entry name" value="Fe-S cluster assembly (FSCA)"/>
    <property type="match status" value="1"/>
</dbReference>
<name>A0AA51UEP1_9EURY</name>
<evidence type="ECO:0000313" key="2">
    <source>
        <dbReference type="EMBL" id="WMW21579.1"/>
    </source>
</evidence>
<dbReference type="KEGG" id="mmav:RE476_09295"/>
<dbReference type="GeneID" id="84230334"/>
<sequence length="101" mass="11484">MVTEEEVMDVLRECYDPEIPINIVDLGFVRGIDIEGDTVHIKLTLTTPGCPMHRTICDDVRNKVLGIKGVKDVEVEFVFDSPWTPEEMSEKAKKQMGFDDK</sequence>
<dbReference type="EMBL" id="CP133594">
    <property type="protein sequence ID" value="WMW21579.1"/>
    <property type="molecule type" value="Genomic_DNA"/>
</dbReference>
<reference evidence="2" key="1">
    <citation type="submission" date="2023-08" db="EMBL/GenBank/DDBJ databases">
        <title>Methanolobus mangrovi sp. nov. and Methanolobus sediminis sp. nov, two novel methylotrophic methanogens isolated from mangrove sediments in China.</title>
        <authorList>
            <person name="Zhou J."/>
        </authorList>
    </citation>
    <scope>NUCLEOTIDE SEQUENCE</scope>
    <source>
        <strain evidence="2">FTZ2</strain>
    </source>
</reference>
<dbReference type="PANTHER" id="PTHR42831">
    <property type="entry name" value="FE-S PROTEIN MATURATION AUXILIARY FACTOR YITW"/>
    <property type="match status" value="1"/>
</dbReference>
<gene>
    <name evidence="2" type="ORF">RE476_09295</name>
</gene>
<dbReference type="RefSeq" id="WP_309307367.1">
    <property type="nucleotide sequence ID" value="NZ_CP133594.1"/>
</dbReference>
<dbReference type="Pfam" id="PF01883">
    <property type="entry name" value="FeS_assembly_P"/>
    <property type="match status" value="1"/>
</dbReference>
<keyword evidence="3" id="KW-1185">Reference proteome</keyword>
<dbReference type="SUPFAM" id="SSF117916">
    <property type="entry name" value="Fe-S cluster assembly (FSCA) domain-like"/>
    <property type="match status" value="1"/>
</dbReference>
<dbReference type="InterPro" id="IPR006121">
    <property type="entry name" value="HMA_dom"/>
</dbReference>
<evidence type="ECO:0000259" key="1">
    <source>
        <dbReference type="Pfam" id="PF01883"/>
    </source>
</evidence>
<dbReference type="InterPro" id="IPR034904">
    <property type="entry name" value="FSCA_dom_sf"/>
</dbReference>
<evidence type="ECO:0000313" key="3">
    <source>
        <dbReference type="Proteomes" id="UP001183006"/>
    </source>
</evidence>
<dbReference type="InterPro" id="IPR002744">
    <property type="entry name" value="MIP18-like"/>
</dbReference>
<dbReference type="AlphaFoldDB" id="A0AA51UEP1"/>
<protein>
    <submittedName>
        <fullName evidence="2">Metal-sulfur cluster assembly factor</fullName>
    </submittedName>
</protein>
<accession>A0AA51UEP1</accession>
<dbReference type="InterPro" id="IPR052339">
    <property type="entry name" value="Fe-S_Maturation_MIP18"/>
</dbReference>